<sequence length="73" mass="8327">MQLNQLLQLLCLLQRFKLSRQPIIGSERKNSIGKAETAFHWIFNFSVIRQGPVEPSVLRVEAMVHQKLIGVIG</sequence>
<reference evidence="1" key="1">
    <citation type="submission" date="2019-08" db="EMBL/GenBank/DDBJ databases">
        <authorList>
            <person name="Kucharzyk K."/>
            <person name="Murdoch R.W."/>
            <person name="Higgins S."/>
            <person name="Loffler F."/>
        </authorList>
    </citation>
    <scope>NUCLEOTIDE SEQUENCE</scope>
</reference>
<dbReference type="EMBL" id="VSSQ01033468">
    <property type="protein sequence ID" value="MPM85070.1"/>
    <property type="molecule type" value="Genomic_DNA"/>
</dbReference>
<evidence type="ECO:0000313" key="1">
    <source>
        <dbReference type="EMBL" id="MPM85070.1"/>
    </source>
</evidence>
<proteinExistence type="predicted"/>
<dbReference type="AlphaFoldDB" id="A0A645D6C4"/>
<comment type="caution">
    <text evidence="1">The sequence shown here is derived from an EMBL/GenBank/DDBJ whole genome shotgun (WGS) entry which is preliminary data.</text>
</comment>
<organism evidence="1">
    <name type="scientific">bioreactor metagenome</name>
    <dbReference type="NCBI Taxonomy" id="1076179"/>
    <lineage>
        <taxon>unclassified sequences</taxon>
        <taxon>metagenomes</taxon>
        <taxon>ecological metagenomes</taxon>
    </lineage>
</organism>
<protein>
    <submittedName>
        <fullName evidence="1">Uncharacterized protein</fullName>
    </submittedName>
</protein>
<gene>
    <name evidence="1" type="ORF">SDC9_132147</name>
</gene>
<name>A0A645D6C4_9ZZZZ</name>
<accession>A0A645D6C4</accession>